<dbReference type="GO" id="GO:0032259">
    <property type="term" value="P:methylation"/>
    <property type="evidence" value="ECO:0007669"/>
    <property type="project" value="UniProtKB-KW"/>
</dbReference>
<dbReference type="PANTHER" id="PTHR43861">
    <property type="entry name" value="TRANS-ACONITATE 2-METHYLTRANSFERASE-RELATED"/>
    <property type="match status" value="1"/>
</dbReference>
<organism evidence="1 2">
    <name type="scientific">Aliarcobacter cibarius</name>
    <dbReference type="NCBI Taxonomy" id="255507"/>
    <lineage>
        <taxon>Bacteria</taxon>
        <taxon>Pseudomonadati</taxon>
        <taxon>Campylobacterota</taxon>
        <taxon>Epsilonproteobacteria</taxon>
        <taxon>Campylobacterales</taxon>
        <taxon>Arcobacteraceae</taxon>
        <taxon>Aliarcobacter</taxon>
    </lineage>
</organism>
<name>A0ABY2V604_9BACT</name>
<dbReference type="SUPFAM" id="SSF53335">
    <property type="entry name" value="S-adenosyl-L-methionine-dependent methyltransferases"/>
    <property type="match status" value="1"/>
</dbReference>
<dbReference type="RefSeq" id="WP_138108382.1">
    <property type="nucleotide sequence ID" value="NZ_VBUC01000004.1"/>
</dbReference>
<dbReference type="Proteomes" id="UP000305417">
    <property type="component" value="Unassembled WGS sequence"/>
</dbReference>
<keyword evidence="2" id="KW-1185">Reference proteome</keyword>
<evidence type="ECO:0000313" key="1">
    <source>
        <dbReference type="EMBL" id="TLT01070.1"/>
    </source>
</evidence>
<accession>A0ABY2V604</accession>
<dbReference type="Gene3D" id="3.40.50.150">
    <property type="entry name" value="Vaccinia Virus protein VP39"/>
    <property type="match status" value="1"/>
</dbReference>
<keyword evidence="1" id="KW-0808">Transferase</keyword>
<reference evidence="1 2" key="1">
    <citation type="submission" date="2019-05" db="EMBL/GenBank/DDBJ databases">
        <title>Arcobacter cibarius and Arcobacter thereius providing challenges in identification an antibiotic susceptibility and Quinolone resistance.</title>
        <authorList>
            <person name="Busch A."/>
            <person name="Hanel I."/>
            <person name="Hotzel H."/>
            <person name="Tomaso H."/>
        </authorList>
    </citation>
    <scope>NUCLEOTIDE SEQUENCE [LARGE SCALE GENOMIC DNA]</scope>
    <source>
        <strain evidence="1 2">16CS0831-2</strain>
    </source>
</reference>
<dbReference type="GO" id="GO:0008168">
    <property type="term" value="F:methyltransferase activity"/>
    <property type="evidence" value="ECO:0007669"/>
    <property type="project" value="UniProtKB-KW"/>
</dbReference>
<comment type="caution">
    <text evidence="1">The sequence shown here is derived from an EMBL/GenBank/DDBJ whole genome shotgun (WGS) entry which is preliminary data.</text>
</comment>
<dbReference type="Gene3D" id="2.20.25.110">
    <property type="entry name" value="S-adenosyl-L-methionine-dependent methyltransferases"/>
    <property type="match status" value="1"/>
</dbReference>
<evidence type="ECO:0000313" key="2">
    <source>
        <dbReference type="Proteomes" id="UP000305417"/>
    </source>
</evidence>
<gene>
    <name evidence="1" type="ORF">FE247_02735</name>
</gene>
<dbReference type="InterPro" id="IPR029063">
    <property type="entry name" value="SAM-dependent_MTases_sf"/>
</dbReference>
<proteinExistence type="predicted"/>
<dbReference type="EMBL" id="VBUC01000004">
    <property type="protein sequence ID" value="TLT01070.1"/>
    <property type="molecule type" value="Genomic_DNA"/>
</dbReference>
<dbReference type="Pfam" id="PF13489">
    <property type="entry name" value="Methyltransf_23"/>
    <property type="match status" value="1"/>
</dbReference>
<sequence>MTNLDLYAKIEPYLDLEEATYTLHKEFMRFIMENSLDNLLDIGCGRGYFLENLRINGLNYLGIDNSLEQIKVCKDKSLNAENLELKEIDQIFDCAVAIFDVVNFVEKQKVEKFFKNIYSLLNKNGYFLFDINTLFAFENIAQGSINIDLEDSFIAINSDFIDSKLITNFFLFEKEEDNKFVKNEGLISQEYYKTNYLEKILKNVGFEIVEKRDLFLYTNNKADKKMFICKKI</sequence>
<dbReference type="CDD" id="cd02440">
    <property type="entry name" value="AdoMet_MTases"/>
    <property type="match status" value="1"/>
</dbReference>
<protein>
    <submittedName>
        <fullName evidence="1">Class I SAM-dependent methyltransferase</fullName>
    </submittedName>
</protein>
<keyword evidence="1" id="KW-0489">Methyltransferase</keyword>
<dbReference type="PANTHER" id="PTHR43861:SF6">
    <property type="entry name" value="METHYLTRANSFERASE TYPE 11"/>
    <property type="match status" value="1"/>
</dbReference>